<dbReference type="AlphaFoldDB" id="A0A9P7R5T0"/>
<gene>
    <name evidence="2" type="ORF">JMJ77_013471</name>
</gene>
<accession>A0A9P7R5T0</accession>
<protein>
    <submittedName>
        <fullName evidence="2">Uncharacterized protein</fullName>
    </submittedName>
</protein>
<evidence type="ECO:0000256" key="1">
    <source>
        <dbReference type="SAM" id="MobiDB-lite"/>
    </source>
</evidence>
<reference evidence="2" key="1">
    <citation type="submission" date="2021-05" db="EMBL/GenBank/DDBJ databases">
        <title>Comparative genomics of three Colletotrichum scovillei strains and genetic complementation revealed genes involved fungal growth and virulence on chili pepper.</title>
        <authorList>
            <person name="Hsieh D.-K."/>
            <person name="Chuang S.-C."/>
            <person name="Chen C.-Y."/>
            <person name="Chao Y.-T."/>
            <person name="Lu M.-Y.J."/>
            <person name="Lee M.-H."/>
            <person name="Shih M.-C."/>
        </authorList>
    </citation>
    <scope>NUCLEOTIDE SEQUENCE</scope>
    <source>
        <strain evidence="2">Coll-153</strain>
    </source>
</reference>
<comment type="caution">
    <text evidence="2">The sequence shown here is derived from an EMBL/GenBank/DDBJ whole genome shotgun (WGS) entry which is preliminary data.</text>
</comment>
<keyword evidence="3" id="KW-1185">Reference proteome</keyword>
<feature type="region of interest" description="Disordered" evidence="1">
    <location>
        <begin position="1"/>
        <end position="27"/>
    </location>
</feature>
<proteinExistence type="predicted"/>
<feature type="compositionally biased region" description="Polar residues" evidence="1">
    <location>
        <begin position="1"/>
        <end position="16"/>
    </location>
</feature>
<dbReference type="Proteomes" id="UP000699042">
    <property type="component" value="Unassembled WGS sequence"/>
</dbReference>
<evidence type="ECO:0000313" key="2">
    <source>
        <dbReference type="EMBL" id="KAG7050728.1"/>
    </source>
</evidence>
<dbReference type="EMBL" id="JAESDN010000005">
    <property type="protein sequence ID" value="KAG7050728.1"/>
    <property type="molecule type" value="Genomic_DNA"/>
</dbReference>
<sequence length="59" mass="6145">MVHPSTRLQPLSSAQEDGSLKILNEPKRMGRRVGSSNLQLGSVACAQPGARVGGSLEDG</sequence>
<evidence type="ECO:0000313" key="3">
    <source>
        <dbReference type="Proteomes" id="UP000699042"/>
    </source>
</evidence>
<name>A0A9P7R5T0_9PEZI</name>
<organism evidence="2 3">
    <name type="scientific">Colletotrichum scovillei</name>
    <dbReference type="NCBI Taxonomy" id="1209932"/>
    <lineage>
        <taxon>Eukaryota</taxon>
        <taxon>Fungi</taxon>
        <taxon>Dikarya</taxon>
        <taxon>Ascomycota</taxon>
        <taxon>Pezizomycotina</taxon>
        <taxon>Sordariomycetes</taxon>
        <taxon>Hypocreomycetidae</taxon>
        <taxon>Glomerellales</taxon>
        <taxon>Glomerellaceae</taxon>
        <taxon>Colletotrichum</taxon>
        <taxon>Colletotrichum acutatum species complex</taxon>
    </lineage>
</organism>